<keyword evidence="4" id="KW-1185">Reference proteome</keyword>
<dbReference type="Proteomes" id="UP000294581">
    <property type="component" value="Unassembled WGS sequence"/>
</dbReference>
<evidence type="ECO:0000313" key="3">
    <source>
        <dbReference type="EMBL" id="TDY46361.1"/>
    </source>
</evidence>
<dbReference type="AlphaFoldDB" id="A0A4R8LM01"/>
<accession>A0A4R8LM01</accession>
<protein>
    <submittedName>
        <fullName evidence="3">Septum formation initiator</fullName>
    </submittedName>
</protein>
<proteinExistence type="predicted"/>
<evidence type="ECO:0000256" key="2">
    <source>
        <dbReference type="SAM" id="Phobius"/>
    </source>
</evidence>
<gene>
    <name evidence="3" type="ORF">C7445_107142</name>
</gene>
<comment type="caution">
    <text evidence="3">The sequence shown here is derived from an EMBL/GenBank/DDBJ whole genome shotgun (WGS) entry which is preliminary data.</text>
</comment>
<keyword evidence="2" id="KW-1133">Transmembrane helix</keyword>
<name>A0A4R8LM01_9BACL</name>
<evidence type="ECO:0000313" key="4">
    <source>
        <dbReference type="Proteomes" id="UP000294581"/>
    </source>
</evidence>
<keyword evidence="1" id="KW-0175">Coiled coil</keyword>
<dbReference type="RefSeq" id="WP_243835082.1">
    <property type="nucleotide sequence ID" value="NZ_BSUS01000001.1"/>
</dbReference>
<reference evidence="3 4" key="1">
    <citation type="submission" date="2019-03" db="EMBL/GenBank/DDBJ databases">
        <title>Genomic Encyclopedia of Type Strains, Phase IV (KMG-IV): sequencing the most valuable type-strain genomes for metagenomic binning, comparative biology and taxonomic classification.</title>
        <authorList>
            <person name="Goeker M."/>
        </authorList>
    </citation>
    <scope>NUCLEOTIDE SEQUENCE [LARGE SCALE GENOMIC DNA]</scope>
    <source>
        <strain evidence="3 4">DSM 17974</strain>
    </source>
</reference>
<dbReference type="EMBL" id="SORF01000007">
    <property type="protein sequence ID" value="TDY46361.1"/>
    <property type="molecule type" value="Genomic_DNA"/>
</dbReference>
<dbReference type="InterPro" id="IPR007060">
    <property type="entry name" value="FtsL/DivIC"/>
</dbReference>
<feature type="transmembrane region" description="Helical" evidence="2">
    <location>
        <begin position="26"/>
        <end position="44"/>
    </location>
</feature>
<keyword evidence="2" id="KW-0472">Membrane</keyword>
<sequence>MRADRQRYGAEQQPRSRIVRHPWMRVRYLAMIVICGWAAVYFLHAERPQLKQLQAQSVELQNQLHRIQTQQQTLQKEKQQLNDPSYIEKYATEHQNLVLPNQVPFDLQPNGHTG</sequence>
<organism evidence="3 4">
    <name type="scientific">Alicyclobacillus sacchari</name>
    <dbReference type="NCBI Taxonomy" id="392010"/>
    <lineage>
        <taxon>Bacteria</taxon>
        <taxon>Bacillati</taxon>
        <taxon>Bacillota</taxon>
        <taxon>Bacilli</taxon>
        <taxon>Bacillales</taxon>
        <taxon>Alicyclobacillaceae</taxon>
        <taxon>Alicyclobacillus</taxon>
    </lineage>
</organism>
<dbReference type="Pfam" id="PF04977">
    <property type="entry name" value="DivIC"/>
    <property type="match status" value="1"/>
</dbReference>
<feature type="coiled-coil region" evidence="1">
    <location>
        <begin position="50"/>
        <end position="80"/>
    </location>
</feature>
<evidence type="ECO:0000256" key="1">
    <source>
        <dbReference type="SAM" id="Coils"/>
    </source>
</evidence>
<keyword evidence="2" id="KW-0812">Transmembrane</keyword>